<dbReference type="AlphaFoldDB" id="A0A8T2Q0R4"/>
<proteinExistence type="predicted"/>
<feature type="repeat" description="Pumilio" evidence="4">
    <location>
        <begin position="837"/>
        <end position="872"/>
    </location>
</feature>
<dbReference type="CDD" id="cd07920">
    <property type="entry name" value="Pumilio"/>
    <property type="match status" value="1"/>
</dbReference>
<dbReference type="SMART" id="SM00025">
    <property type="entry name" value="Pumilio"/>
    <property type="match status" value="8"/>
</dbReference>
<evidence type="ECO:0000256" key="1">
    <source>
        <dbReference type="ARBA" id="ARBA00022737"/>
    </source>
</evidence>
<dbReference type="OrthoDB" id="668540at2759"/>
<feature type="repeat" description="Pumilio" evidence="4">
    <location>
        <begin position="801"/>
        <end position="836"/>
    </location>
</feature>
<accession>A0A8T2Q0R4</accession>
<reference evidence="6" key="1">
    <citation type="submission" date="2021-08" db="EMBL/GenBank/DDBJ databases">
        <title>WGS assembly of Ceratopteris richardii.</title>
        <authorList>
            <person name="Marchant D.B."/>
            <person name="Chen G."/>
            <person name="Jenkins J."/>
            <person name="Shu S."/>
            <person name="Leebens-Mack J."/>
            <person name="Grimwood J."/>
            <person name="Schmutz J."/>
            <person name="Soltis P."/>
            <person name="Soltis D."/>
            <person name="Chen Z.-H."/>
        </authorList>
    </citation>
    <scope>NUCLEOTIDE SEQUENCE</scope>
    <source>
        <strain evidence="6">Whitten #5841</strain>
        <tissue evidence="6">Leaf</tissue>
    </source>
</reference>
<dbReference type="GO" id="GO:0005737">
    <property type="term" value="C:cytoplasm"/>
    <property type="evidence" value="ECO:0007669"/>
    <property type="project" value="TreeGrafter"/>
</dbReference>
<dbReference type="InterPro" id="IPR016024">
    <property type="entry name" value="ARM-type_fold"/>
</dbReference>
<feature type="repeat" description="Pumilio" evidence="4">
    <location>
        <begin position="873"/>
        <end position="910"/>
    </location>
</feature>
<sequence>MKQEDEEFEKLLGEIPHVTNGVSQGFSSSSIEASLTCTSSENLASDCASSHAVSSTGPDLYEGLFSVYQVTDGLQQAVDLHPQSYSVGMPNVKVTEHNAKLTPSGEDIKRCLPNIDGGEEPLSSLGFAESHPTELPDDSSLIAALSKATLEVKPVEKKVLKAQNSLKGMQNANGNNNADNVISLPANHHFDFPQHITASFNQNIPGMSSVISETSKIVSKKIDISSSYAYGHPLRESDRQEIFSNCDPSHSGVSCSSSGMMLAYATGLGSTPRVMKNTLGYSRGYVNPSFLGDGSGSQHRIVAFPYCNGINNHVYENDSTVYYDSGSFNEFSGSTMGSHNVKIIDRPHQVPPANFHHLQLLPQQSEVQANYFHHQDSSISSYHHTKACRLLPNWQRREDDRQQMQVLFGSHSQVALDCGHQHYQGPPLHQSHAFTFPSFYTASDQPCKPFHVGQMADTTDWKLQYCSTELGRFNHHGLVPQMVGDCAYPIQTFGNRGDTCQIIHTKTKNVNKNKPFKVGAISPCSGAPSVLPQEKSSFRPVRILARESPLSAETMVSLPSVDKTDNASHRCTSSDFFGGDTHPQIDNQHSRGNASQALEDNWPKGQIASQCKYNSLEDVRGHIYTIAKDQHGCRFLQRQFDEGGPKEVEIIFLEIIEHILELMIDPFGNYLVQKLLEVCSEDQRSKILNMTTVNGELINISLNMHGTRAVQKLIETLKTSQQVSMVTAALRPGVVTLIKDLNGNHVVQRCLQHLSIEDSQFIFEVVTSHCVEIATHRHGCCVLQRCIDFSRGTPQQRLIAEIAANALLLSQDPFGNYVVQYVLDLRRPWIATKVIEQLMGHFAHLSMQKFSSNVVEKCLKFADEEHKNQLIRELMEDSHLLELLQDPYANYVIQSALMVSKGNLHASLVDAICPHTPFLRSSPYGKRILSRRNLKKC</sequence>
<evidence type="ECO:0000259" key="5">
    <source>
        <dbReference type="PROSITE" id="PS50303"/>
    </source>
</evidence>
<comment type="function">
    <text evidence="3">Sequence-specific RNA-binding protein that regulates translation and mRNA stability by binding the 3'-UTR of target mRNAs.</text>
</comment>
<feature type="repeat" description="Pumilio" evidence="4">
    <location>
        <begin position="618"/>
        <end position="653"/>
    </location>
</feature>
<dbReference type="PROSITE" id="PS50303">
    <property type="entry name" value="PUM_HD"/>
    <property type="match status" value="1"/>
</dbReference>
<gene>
    <name evidence="6" type="ORF">KP509_39G043300</name>
</gene>
<feature type="domain" description="PUM-HD" evidence="5">
    <location>
        <begin position="593"/>
        <end position="936"/>
    </location>
</feature>
<dbReference type="InterPro" id="IPR011989">
    <property type="entry name" value="ARM-like"/>
</dbReference>
<dbReference type="PANTHER" id="PTHR12537:SF13">
    <property type="entry name" value="PUMILIO HOMOLOGY DOMAIN FAMILY MEMBER 4"/>
    <property type="match status" value="1"/>
</dbReference>
<feature type="repeat" description="Pumilio" evidence="4">
    <location>
        <begin position="692"/>
        <end position="727"/>
    </location>
</feature>
<dbReference type="PANTHER" id="PTHR12537">
    <property type="entry name" value="RNA BINDING PROTEIN PUMILIO-RELATED"/>
    <property type="match status" value="1"/>
</dbReference>
<comment type="caution">
    <text evidence="6">The sequence shown here is derived from an EMBL/GenBank/DDBJ whole genome shotgun (WGS) entry which is preliminary data.</text>
</comment>
<dbReference type="InterPro" id="IPR033712">
    <property type="entry name" value="Pumilio_RNA-bd"/>
</dbReference>
<evidence type="ECO:0000313" key="6">
    <source>
        <dbReference type="EMBL" id="KAH7277270.1"/>
    </source>
</evidence>
<keyword evidence="2" id="KW-0810">Translation regulation</keyword>
<dbReference type="InterPro" id="IPR001313">
    <property type="entry name" value="Pumilio_RNA-bd_rpt"/>
</dbReference>
<dbReference type="Pfam" id="PF22493">
    <property type="entry name" value="PUF_NOP9"/>
    <property type="match status" value="1"/>
</dbReference>
<dbReference type="Gene3D" id="1.25.10.10">
    <property type="entry name" value="Leucine-rich Repeat Variant"/>
    <property type="match status" value="1"/>
</dbReference>
<keyword evidence="7" id="KW-1185">Reference proteome</keyword>
<dbReference type="EMBL" id="CM035444">
    <property type="protein sequence ID" value="KAH7277270.1"/>
    <property type="molecule type" value="Genomic_DNA"/>
</dbReference>
<dbReference type="GO" id="GO:0006417">
    <property type="term" value="P:regulation of translation"/>
    <property type="evidence" value="ECO:0007669"/>
    <property type="project" value="UniProtKB-KW"/>
</dbReference>
<keyword evidence="1" id="KW-0677">Repeat</keyword>
<organism evidence="6 7">
    <name type="scientific">Ceratopteris richardii</name>
    <name type="common">Triangle waterfern</name>
    <dbReference type="NCBI Taxonomy" id="49495"/>
    <lineage>
        <taxon>Eukaryota</taxon>
        <taxon>Viridiplantae</taxon>
        <taxon>Streptophyta</taxon>
        <taxon>Embryophyta</taxon>
        <taxon>Tracheophyta</taxon>
        <taxon>Polypodiopsida</taxon>
        <taxon>Polypodiidae</taxon>
        <taxon>Polypodiales</taxon>
        <taxon>Pteridineae</taxon>
        <taxon>Pteridaceae</taxon>
        <taxon>Parkerioideae</taxon>
        <taxon>Ceratopteris</taxon>
    </lineage>
</organism>
<name>A0A8T2Q0R4_CERRI</name>
<feature type="repeat" description="Pumilio" evidence="4">
    <location>
        <begin position="654"/>
        <end position="689"/>
    </location>
</feature>
<evidence type="ECO:0000313" key="7">
    <source>
        <dbReference type="Proteomes" id="UP000825935"/>
    </source>
</evidence>
<feature type="repeat" description="Pumilio" evidence="4">
    <location>
        <begin position="764"/>
        <end position="800"/>
    </location>
</feature>
<evidence type="ECO:0000256" key="2">
    <source>
        <dbReference type="ARBA" id="ARBA00022845"/>
    </source>
</evidence>
<dbReference type="FunFam" id="1.25.10.10:FF:000237">
    <property type="entry name" value="Pumilio homolog 9"/>
    <property type="match status" value="1"/>
</dbReference>
<dbReference type="SUPFAM" id="SSF48371">
    <property type="entry name" value="ARM repeat"/>
    <property type="match status" value="1"/>
</dbReference>
<dbReference type="PROSITE" id="PS50302">
    <property type="entry name" value="PUM"/>
    <property type="match status" value="7"/>
</dbReference>
<protein>
    <recommendedName>
        <fullName evidence="5">PUM-HD domain-containing protein</fullName>
    </recommendedName>
</protein>
<dbReference type="Proteomes" id="UP000825935">
    <property type="component" value="Chromosome 39"/>
</dbReference>
<dbReference type="InterPro" id="IPR033133">
    <property type="entry name" value="PUM-HD"/>
</dbReference>
<evidence type="ECO:0000256" key="3">
    <source>
        <dbReference type="ARBA" id="ARBA00058490"/>
    </source>
</evidence>
<evidence type="ECO:0000256" key="4">
    <source>
        <dbReference type="PROSITE-ProRule" id="PRU00317"/>
    </source>
</evidence>
<dbReference type="GO" id="GO:0003729">
    <property type="term" value="F:mRNA binding"/>
    <property type="evidence" value="ECO:0007669"/>
    <property type="project" value="TreeGrafter"/>
</dbReference>